<dbReference type="SMART" id="SM01155">
    <property type="entry name" value="DUF1713"/>
    <property type="match status" value="1"/>
</dbReference>
<dbReference type="PANTHER" id="PTHR32035:SF3">
    <property type="entry name" value="SMALL RIBOSOMAL SUBUNIT PROTEIN MS38"/>
    <property type="match status" value="1"/>
</dbReference>
<dbReference type="EMBL" id="JAACJM010000003">
    <property type="protein sequence ID" value="KAF5373784.1"/>
    <property type="molecule type" value="Genomic_DNA"/>
</dbReference>
<feature type="compositionally biased region" description="Basic residues" evidence="5">
    <location>
        <begin position="230"/>
        <end position="257"/>
    </location>
</feature>
<evidence type="ECO:0000259" key="6">
    <source>
        <dbReference type="SMART" id="SM01155"/>
    </source>
</evidence>
<dbReference type="InterPro" id="IPR013177">
    <property type="entry name" value="Ribosomal_mS38_C"/>
</dbReference>
<gene>
    <name evidence="7" type="ORF">D9758_000669</name>
</gene>
<feature type="region of interest" description="Disordered" evidence="5">
    <location>
        <begin position="28"/>
        <end position="82"/>
    </location>
</feature>
<proteinExistence type="inferred from homology"/>
<evidence type="ECO:0000256" key="5">
    <source>
        <dbReference type="SAM" id="MobiDB-lite"/>
    </source>
</evidence>
<dbReference type="OrthoDB" id="3268560at2759"/>
<dbReference type="AlphaFoldDB" id="A0A8H5GZD3"/>
<comment type="caution">
    <text evidence="7">The sequence shown here is derived from an EMBL/GenBank/DDBJ whole genome shotgun (WGS) entry which is preliminary data.</text>
</comment>
<accession>A0A8H5GZD3</accession>
<feature type="domain" description="Ribosomal protein mS38 C-terminal" evidence="6">
    <location>
        <begin position="225"/>
        <end position="257"/>
    </location>
</feature>
<evidence type="ECO:0000313" key="8">
    <source>
        <dbReference type="Proteomes" id="UP000559256"/>
    </source>
</evidence>
<comment type="subcellular location">
    <subcellularLocation>
        <location evidence="1">Mitochondrion</location>
    </subcellularLocation>
</comment>
<protein>
    <recommendedName>
        <fullName evidence="4">Small ribosomal subunit protein mS38</fullName>
    </recommendedName>
</protein>
<reference evidence="7 8" key="1">
    <citation type="journal article" date="2020" name="ISME J.">
        <title>Uncovering the hidden diversity of litter-decomposition mechanisms in mushroom-forming fungi.</title>
        <authorList>
            <person name="Floudas D."/>
            <person name="Bentzer J."/>
            <person name="Ahren D."/>
            <person name="Johansson T."/>
            <person name="Persson P."/>
            <person name="Tunlid A."/>
        </authorList>
    </citation>
    <scope>NUCLEOTIDE SEQUENCE [LARGE SCALE GENOMIC DNA]</scope>
    <source>
        <strain evidence="7 8">CBS 291.85</strain>
    </source>
</reference>
<dbReference type="GO" id="GO:0005739">
    <property type="term" value="C:mitochondrion"/>
    <property type="evidence" value="ECO:0007669"/>
    <property type="project" value="UniProtKB-SubCell"/>
</dbReference>
<keyword evidence="2" id="KW-0496">Mitochondrion</keyword>
<evidence type="ECO:0000256" key="3">
    <source>
        <dbReference type="ARBA" id="ARBA00035647"/>
    </source>
</evidence>
<sequence length="257" mass="28469">MTSLARFIRTPANRRTYSSFFSSKPGGGGRYFNPTKSNKSVPSTIKKNDGDRHVAASPSCTADSVDTLSGSDSKMNGETGLGKERDVDASISQATFTQPPLHSILDAKEFKLHQFFSVHRPLLLLSSPSSILASAPPSSVFSFANPSRIAETEATPSNLLDNPPETSPEGDTETARQLTYALTMNHAGAAAEWEMTLRRLGLDIDADADRVGLQERLDKEFQDVMMDSTKRKRKKKMKKHKLKKRRRLTRASRQRAR</sequence>
<comment type="similarity">
    <text evidence="3">Belongs to the mitochondrion-specific ribosomal protein mS38 family.</text>
</comment>
<dbReference type="PANTHER" id="PTHR32035">
    <property type="entry name" value="AURORA KINASE A-INTERACTING PROTEIN"/>
    <property type="match status" value="1"/>
</dbReference>
<dbReference type="Proteomes" id="UP000559256">
    <property type="component" value="Unassembled WGS sequence"/>
</dbReference>
<feature type="compositionally biased region" description="Polar residues" evidence="5">
    <location>
        <begin position="58"/>
        <end position="76"/>
    </location>
</feature>
<dbReference type="Pfam" id="PF08213">
    <property type="entry name" value="COX24_C"/>
    <property type="match status" value="1"/>
</dbReference>
<evidence type="ECO:0000256" key="4">
    <source>
        <dbReference type="ARBA" id="ARBA00035682"/>
    </source>
</evidence>
<feature type="region of interest" description="Disordered" evidence="5">
    <location>
        <begin position="152"/>
        <end position="174"/>
    </location>
</feature>
<evidence type="ECO:0000256" key="2">
    <source>
        <dbReference type="ARBA" id="ARBA00023128"/>
    </source>
</evidence>
<feature type="region of interest" description="Disordered" evidence="5">
    <location>
        <begin position="224"/>
        <end position="257"/>
    </location>
</feature>
<organism evidence="7 8">
    <name type="scientific">Tetrapyrgos nigripes</name>
    <dbReference type="NCBI Taxonomy" id="182062"/>
    <lineage>
        <taxon>Eukaryota</taxon>
        <taxon>Fungi</taxon>
        <taxon>Dikarya</taxon>
        <taxon>Basidiomycota</taxon>
        <taxon>Agaricomycotina</taxon>
        <taxon>Agaricomycetes</taxon>
        <taxon>Agaricomycetidae</taxon>
        <taxon>Agaricales</taxon>
        <taxon>Marasmiineae</taxon>
        <taxon>Marasmiaceae</taxon>
        <taxon>Tetrapyrgos</taxon>
    </lineage>
</organism>
<evidence type="ECO:0000256" key="1">
    <source>
        <dbReference type="ARBA" id="ARBA00004173"/>
    </source>
</evidence>
<feature type="compositionally biased region" description="Polar residues" evidence="5">
    <location>
        <begin position="34"/>
        <end position="45"/>
    </location>
</feature>
<evidence type="ECO:0000313" key="7">
    <source>
        <dbReference type="EMBL" id="KAF5373784.1"/>
    </source>
</evidence>
<name>A0A8H5GZD3_9AGAR</name>
<keyword evidence="8" id="KW-1185">Reference proteome</keyword>